<proteinExistence type="predicted"/>
<name>A0ABW9IZ01_STRGJ</name>
<comment type="caution">
    <text evidence="2">The sequence shown here is derived from an EMBL/GenBank/DDBJ whole genome shotgun (WGS) entry which is preliminary data.</text>
</comment>
<feature type="non-terminal residue" evidence="2">
    <location>
        <position position="112"/>
    </location>
</feature>
<dbReference type="Pfam" id="PF17804">
    <property type="entry name" value="TSP_NTD"/>
    <property type="match status" value="1"/>
</dbReference>
<keyword evidence="3" id="KW-1185">Reference proteome</keyword>
<feature type="domain" description="Tail specific protease N-terminal" evidence="1">
    <location>
        <begin position="47"/>
        <end position="109"/>
    </location>
</feature>
<evidence type="ECO:0000259" key="1">
    <source>
        <dbReference type="Pfam" id="PF17804"/>
    </source>
</evidence>
<evidence type="ECO:0000313" key="2">
    <source>
        <dbReference type="EMBL" id="MFM9653649.1"/>
    </source>
</evidence>
<dbReference type="EMBL" id="JBJVNE010000147">
    <property type="protein sequence ID" value="MFM9653649.1"/>
    <property type="molecule type" value="Genomic_DNA"/>
</dbReference>
<dbReference type="RefSeq" id="WP_409097868.1">
    <property type="nucleotide sequence ID" value="NZ_JBJVNE010000147.1"/>
</dbReference>
<sequence length="112" mass="12785">FMKSRNGLILAFILLFGGLFFAFRTVSAKDDSNELLTQQQRLLSAVASLLKEQHYSPKQINDDFSRKVFKGYFEQLDNDKSIFLQSDINAVKKYETSIDDEINGAPLQFQPA</sequence>
<gene>
    <name evidence="2" type="ORF">ACKI1S_47255</name>
</gene>
<accession>A0ABW9IZ01</accession>
<dbReference type="Proteomes" id="UP001631993">
    <property type="component" value="Unassembled WGS sequence"/>
</dbReference>
<reference evidence="2 3" key="1">
    <citation type="submission" date="2024-12" db="EMBL/GenBank/DDBJ databases">
        <title>Forecasting of Potato common scab and diversities of Pathogenic streptomyces spp. in china.</title>
        <authorList>
            <person name="Handique U."/>
            <person name="Wu J."/>
        </authorList>
    </citation>
    <scope>NUCLEOTIDE SEQUENCE [LARGE SCALE GENOMIC DNA]</scope>
    <source>
        <strain evidence="2 3">ZRIMU1585</strain>
    </source>
</reference>
<evidence type="ECO:0000313" key="3">
    <source>
        <dbReference type="Proteomes" id="UP001631993"/>
    </source>
</evidence>
<dbReference type="InterPro" id="IPR040573">
    <property type="entry name" value="TSP_N"/>
</dbReference>
<feature type="non-terminal residue" evidence="2">
    <location>
        <position position="1"/>
    </location>
</feature>
<protein>
    <recommendedName>
        <fullName evidence="1">Tail specific protease N-terminal domain-containing protein</fullName>
    </recommendedName>
</protein>
<organism evidence="2 3">
    <name type="scientific">Streptomyces galilaeus</name>
    <dbReference type="NCBI Taxonomy" id="33899"/>
    <lineage>
        <taxon>Bacteria</taxon>
        <taxon>Bacillati</taxon>
        <taxon>Actinomycetota</taxon>
        <taxon>Actinomycetes</taxon>
        <taxon>Kitasatosporales</taxon>
        <taxon>Streptomycetaceae</taxon>
        <taxon>Streptomyces</taxon>
    </lineage>
</organism>